<keyword evidence="2" id="KW-1185">Reference proteome</keyword>
<evidence type="ECO:0000313" key="2">
    <source>
        <dbReference type="Proteomes" id="UP000249757"/>
    </source>
</evidence>
<comment type="caution">
    <text evidence="1">The sequence shown here is derived from an EMBL/GenBank/DDBJ whole genome shotgun (WGS) entry which is preliminary data.</text>
</comment>
<sequence>MADLAGSDSSPAVAASQLSAPTKADNVKAPPFLRLPAELRNRVYGYVLDYQHKYSRCSPCYRTERRYEVFWTGLNMVCRQLRTEFHPLVYQNHELATSFHALEKFLAEFFLGGEANVPISSILAALKFKSAITTINSLYRSLDTSFYPSYNSRQPATMSATKPDPDPAPFPFLRLPAEIRNRVYDFATQEMEGKTARLFPKPTPEPNILDKDLQPIESIGLMGVCQQIRKEFRPLFCGAWHVQIEMPSLFSFLATFAPLHIPNSPIAEITTRTRHDPPNMQNWDLWSFSQTINRLPNTVWKFGQRHRENRTHIYDCRCRHFNQVLTKVSILAREDTFVKLAPVPILKIRLDHVRKARGFSLNKWRILLQNEGDKLTSDQEMKVKELCQALSDLLPPNRARGTYRWGVHDMNEVLASRNLADVHVKVNNSKGQFMTKYVWQGERNTMTKKGVGKGK</sequence>
<accession>A0A922NI30</accession>
<dbReference type="PANTHER" id="PTHR42085">
    <property type="entry name" value="F-BOX DOMAIN-CONTAINING PROTEIN"/>
    <property type="match status" value="1"/>
</dbReference>
<dbReference type="Proteomes" id="UP000249757">
    <property type="component" value="Unassembled WGS sequence"/>
</dbReference>
<evidence type="ECO:0000313" key="1">
    <source>
        <dbReference type="EMBL" id="KAI1514614.1"/>
    </source>
</evidence>
<reference evidence="2" key="1">
    <citation type="journal article" date="2022" name="Microb. Genom.">
        <title>A global pangenome for the wheat fungal pathogen Pyrenophora tritici-repentis and prediction of effector protein structural homology.</title>
        <authorList>
            <person name="Moolhuijzen P.M."/>
            <person name="See P.T."/>
            <person name="Shi G."/>
            <person name="Powell H.R."/>
            <person name="Cockram J."/>
            <person name="Jorgensen L.N."/>
            <person name="Benslimane H."/>
            <person name="Strelkov S.E."/>
            <person name="Turner J."/>
            <person name="Liu Z."/>
            <person name="Moffat C.S."/>
        </authorList>
    </citation>
    <scope>NUCLEOTIDE SEQUENCE [LARGE SCALE GENOMIC DNA]</scope>
</reference>
<dbReference type="InterPro" id="IPR038883">
    <property type="entry name" value="AN11006-like"/>
</dbReference>
<dbReference type="AlphaFoldDB" id="A0A922NI30"/>
<name>A0A922NI30_9PLEO</name>
<organism evidence="1 2">
    <name type="scientific">Pyrenophora tritici-repentis</name>
    <dbReference type="NCBI Taxonomy" id="45151"/>
    <lineage>
        <taxon>Eukaryota</taxon>
        <taxon>Fungi</taxon>
        <taxon>Dikarya</taxon>
        <taxon>Ascomycota</taxon>
        <taxon>Pezizomycotina</taxon>
        <taxon>Dothideomycetes</taxon>
        <taxon>Pleosporomycetidae</taxon>
        <taxon>Pleosporales</taxon>
        <taxon>Pleosporineae</taxon>
        <taxon>Pleosporaceae</taxon>
        <taxon>Pyrenophora</taxon>
    </lineage>
</organism>
<proteinExistence type="predicted"/>
<protein>
    <submittedName>
        <fullName evidence="1">Uncharacterized protein</fullName>
    </submittedName>
</protein>
<gene>
    <name evidence="1" type="ORF">Ptr86124_005937</name>
</gene>
<dbReference type="EMBL" id="NRDI02000007">
    <property type="protein sequence ID" value="KAI1514614.1"/>
    <property type="molecule type" value="Genomic_DNA"/>
</dbReference>
<dbReference type="PANTHER" id="PTHR42085:SF1">
    <property type="entry name" value="F-BOX DOMAIN-CONTAINING PROTEIN"/>
    <property type="match status" value="1"/>
</dbReference>